<comment type="caution">
    <text evidence="2">The sequence shown here is derived from an EMBL/GenBank/DDBJ whole genome shotgun (WGS) entry which is preliminary data.</text>
</comment>
<organism evidence="2 3">
    <name type="scientific">Punica granatum</name>
    <name type="common">Pomegranate</name>
    <dbReference type="NCBI Taxonomy" id="22663"/>
    <lineage>
        <taxon>Eukaryota</taxon>
        <taxon>Viridiplantae</taxon>
        <taxon>Streptophyta</taxon>
        <taxon>Embryophyta</taxon>
        <taxon>Tracheophyta</taxon>
        <taxon>Spermatophyta</taxon>
        <taxon>Magnoliopsida</taxon>
        <taxon>eudicotyledons</taxon>
        <taxon>Gunneridae</taxon>
        <taxon>Pentapetalae</taxon>
        <taxon>rosids</taxon>
        <taxon>malvids</taxon>
        <taxon>Myrtales</taxon>
        <taxon>Lythraceae</taxon>
        <taxon>Punica</taxon>
    </lineage>
</organism>
<feature type="compositionally biased region" description="Basic residues" evidence="1">
    <location>
        <begin position="23"/>
        <end position="39"/>
    </location>
</feature>
<sequence>MPGLEEMGDGVGTSGVEHEHRAATPRRKKSYDVKKKKSKERKEETYRRLGPAHPQGIAASEQVDDDDKLMGMRLRN</sequence>
<name>A0A218WNU0_PUNGR</name>
<gene>
    <name evidence="2" type="ORF">CDL15_Pgr005106</name>
</gene>
<evidence type="ECO:0000256" key="1">
    <source>
        <dbReference type="SAM" id="MobiDB-lite"/>
    </source>
</evidence>
<dbReference type="Proteomes" id="UP000197138">
    <property type="component" value="Unassembled WGS sequence"/>
</dbReference>
<dbReference type="EMBL" id="MTKT01003711">
    <property type="protein sequence ID" value="OWM74527.1"/>
    <property type="molecule type" value="Genomic_DNA"/>
</dbReference>
<proteinExistence type="predicted"/>
<protein>
    <submittedName>
        <fullName evidence="2">Uncharacterized protein</fullName>
    </submittedName>
</protein>
<reference evidence="3" key="1">
    <citation type="journal article" date="2017" name="Plant J.">
        <title>The pomegranate (Punica granatum L.) genome and the genomics of punicalagin biosynthesis.</title>
        <authorList>
            <person name="Qin G."/>
            <person name="Xu C."/>
            <person name="Ming R."/>
            <person name="Tang H."/>
            <person name="Guyot R."/>
            <person name="Kramer E.M."/>
            <person name="Hu Y."/>
            <person name="Yi X."/>
            <person name="Qi Y."/>
            <person name="Xu X."/>
            <person name="Gao Z."/>
            <person name="Pan H."/>
            <person name="Jian J."/>
            <person name="Tian Y."/>
            <person name="Yue Z."/>
            <person name="Xu Y."/>
        </authorList>
    </citation>
    <scope>NUCLEOTIDE SEQUENCE [LARGE SCALE GENOMIC DNA]</scope>
    <source>
        <strain evidence="3">cv. Dabenzi</strain>
    </source>
</reference>
<evidence type="ECO:0000313" key="3">
    <source>
        <dbReference type="Proteomes" id="UP000197138"/>
    </source>
</evidence>
<feature type="region of interest" description="Disordered" evidence="1">
    <location>
        <begin position="1"/>
        <end position="76"/>
    </location>
</feature>
<accession>A0A218WNU0</accession>
<evidence type="ECO:0000313" key="2">
    <source>
        <dbReference type="EMBL" id="OWM74527.1"/>
    </source>
</evidence>
<dbReference type="AlphaFoldDB" id="A0A218WNU0"/>